<dbReference type="Proteomes" id="UP000885936">
    <property type="component" value="Unassembled WGS sequence"/>
</dbReference>
<sequence length="194" mass="21242">MMDTQLAVKNIMIKNVVVADPDTTVKEAAQLMASRNVDSVIVLDPGKKPVGIVTHGDIVRKVVLEDKNPNSVRVKEIMTSPLVTTTPAEDLNRVAKKMYRRGIRKMPVIENDALVGIIADVDIIATCTQMSTILTDLIEMNSDITYLQQGCPVEGVDEDSIRQGICEKCGTFSSNLRPAGGMMVCETCSEEMRE</sequence>
<feature type="domain" description="CBS" evidence="6">
    <location>
        <begin position="78"/>
        <end position="137"/>
    </location>
</feature>
<gene>
    <name evidence="8" type="ORF">ENG09_05340</name>
    <name evidence="9" type="ORF">ENI32_02005</name>
    <name evidence="10" type="ORF">SBU_000391</name>
</gene>
<protein>
    <submittedName>
        <fullName evidence="8">CBS domain-containing protein</fullName>
    </submittedName>
    <submittedName>
        <fullName evidence="10">Signal-transduction protein</fullName>
    </submittedName>
</protein>
<dbReference type="Proteomes" id="UP000185779">
    <property type="component" value="Unassembled WGS sequence"/>
</dbReference>
<dbReference type="Proteomes" id="UP000885863">
    <property type="component" value="Unassembled WGS sequence"/>
</dbReference>
<organism evidence="10 11">
    <name type="scientific">Candidatus Syntropharchaeum butanivorans</name>
    <dbReference type="NCBI Taxonomy" id="1839936"/>
    <lineage>
        <taxon>Archaea</taxon>
        <taxon>Methanobacteriati</taxon>
        <taxon>Methanobacteriota</taxon>
        <taxon>Stenosarchaea group</taxon>
        <taxon>Methanomicrobia</taxon>
        <taxon>Methanosarcinales</taxon>
        <taxon>ANME-2 cluster</taxon>
        <taxon>Candidatus Syntropharchaeum</taxon>
    </lineage>
</organism>
<evidence type="ECO:0000313" key="8">
    <source>
        <dbReference type="EMBL" id="HDM36653.1"/>
    </source>
</evidence>
<comment type="caution">
    <text evidence="10">The sequence shown here is derived from an EMBL/GenBank/DDBJ whole genome shotgun (WGS) entry which is preliminary data.</text>
</comment>
<evidence type="ECO:0000256" key="1">
    <source>
        <dbReference type="ARBA" id="ARBA00022605"/>
    </source>
</evidence>
<feature type="binding site" evidence="5">
    <location>
        <position position="185"/>
    </location>
    <ligand>
        <name>Zn(2+)</name>
        <dbReference type="ChEBI" id="CHEBI:29105"/>
    </ligand>
</feature>
<reference evidence="8" key="2">
    <citation type="journal article" date="2020" name="mSystems">
        <title>Genome- and Community-Level Interaction Insights into Carbon Utilization and Element Cycling Functions of Hydrothermarchaeota in Hydrothermal Sediment.</title>
        <authorList>
            <person name="Zhou Z."/>
            <person name="Liu Y."/>
            <person name="Xu W."/>
            <person name="Pan J."/>
            <person name="Luo Z.H."/>
            <person name="Li M."/>
        </authorList>
    </citation>
    <scope>NUCLEOTIDE SEQUENCE [LARGE SCALE GENOMIC DNA]</scope>
    <source>
        <strain evidence="8">HyVt-185</strain>
        <strain evidence="9">HyVt-386</strain>
    </source>
</reference>
<dbReference type="EMBL" id="DQZR01000227">
    <property type="protein sequence ID" value="HDM36653.1"/>
    <property type="molecule type" value="Genomic_DNA"/>
</dbReference>
<dbReference type="GO" id="GO:0009086">
    <property type="term" value="P:methionine biosynthetic process"/>
    <property type="evidence" value="ECO:0007669"/>
    <property type="project" value="UniProtKB-KW"/>
</dbReference>
<dbReference type="EMBL" id="LYOR01000002">
    <property type="protein sequence ID" value="OFV66424.1"/>
    <property type="molecule type" value="Genomic_DNA"/>
</dbReference>
<dbReference type="AlphaFoldDB" id="A0A1F2P5I6"/>
<evidence type="ECO:0000313" key="9">
    <source>
        <dbReference type="EMBL" id="HEC56649.1"/>
    </source>
</evidence>
<dbReference type="InterPro" id="IPR046342">
    <property type="entry name" value="CBS_dom_sf"/>
</dbReference>
<dbReference type="InterPro" id="IPR000644">
    <property type="entry name" value="CBS_dom"/>
</dbReference>
<feature type="binding site" evidence="5">
    <location>
        <position position="188"/>
    </location>
    <ligand>
        <name>Fe cation</name>
        <dbReference type="ChEBI" id="CHEBI:24875"/>
    </ligand>
</feature>
<dbReference type="SUPFAM" id="SSF54631">
    <property type="entry name" value="CBS-domain pair"/>
    <property type="match status" value="1"/>
</dbReference>
<evidence type="ECO:0000313" key="10">
    <source>
        <dbReference type="EMBL" id="OFV66424.1"/>
    </source>
</evidence>
<keyword evidence="5" id="KW-0408">Iron</keyword>
<evidence type="ECO:0000256" key="5">
    <source>
        <dbReference type="PROSITE-ProRule" id="PRU01249"/>
    </source>
</evidence>
<feature type="binding site" evidence="5">
    <location>
        <position position="169"/>
    </location>
    <ligand>
        <name>Fe cation</name>
        <dbReference type="ChEBI" id="CHEBI:24875"/>
    </ligand>
</feature>
<keyword evidence="2 4" id="KW-0129">CBS domain</keyword>
<evidence type="ECO:0000256" key="2">
    <source>
        <dbReference type="ARBA" id="ARBA00023122"/>
    </source>
</evidence>
<feature type="domain" description="ACP-type MB" evidence="7">
    <location>
        <begin position="161"/>
        <end position="194"/>
    </location>
</feature>
<dbReference type="EMBL" id="DRIE01000033">
    <property type="protein sequence ID" value="HEC56649.1"/>
    <property type="molecule type" value="Genomic_DNA"/>
</dbReference>
<feature type="binding site" evidence="5">
    <location>
        <position position="185"/>
    </location>
    <ligand>
        <name>Fe cation</name>
        <dbReference type="ChEBI" id="CHEBI:24875"/>
    </ligand>
</feature>
<feature type="binding site" evidence="5">
    <location>
        <position position="169"/>
    </location>
    <ligand>
        <name>Zn(2+)</name>
        <dbReference type="ChEBI" id="CHEBI:29105"/>
    </ligand>
</feature>
<name>A0A1F2P5I6_9EURY</name>
<keyword evidence="5" id="KW-0862">Zinc</keyword>
<dbReference type="PANTHER" id="PTHR43080">
    <property type="entry name" value="CBS DOMAIN-CONTAINING PROTEIN CBSX3, MITOCHONDRIAL"/>
    <property type="match status" value="1"/>
</dbReference>
<dbReference type="PROSITE" id="PS51901">
    <property type="entry name" value="ACP_MB"/>
    <property type="match status" value="1"/>
</dbReference>
<keyword evidence="5" id="KW-0479">Metal-binding</keyword>
<dbReference type="PANTHER" id="PTHR43080:SF2">
    <property type="entry name" value="CBS DOMAIN-CONTAINING PROTEIN"/>
    <property type="match status" value="1"/>
</dbReference>
<evidence type="ECO:0000256" key="4">
    <source>
        <dbReference type="PROSITE-ProRule" id="PRU00703"/>
    </source>
</evidence>
<keyword evidence="1" id="KW-0028">Amino-acid biosynthesis</keyword>
<evidence type="ECO:0000259" key="6">
    <source>
        <dbReference type="PROSITE" id="PS51371"/>
    </source>
</evidence>
<dbReference type="InterPro" id="IPR051257">
    <property type="entry name" value="Diverse_CBS-Domain"/>
</dbReference>
<dbReference type="STRING" id="1839936.SBU_000391"/>
<dbReference type="PROSITE" id="PS51371">
    <property type="entry name" value="CBS"/>
    <property type="match status" value="2"/>
</dbReference>
<reference evidence="10 11" key="1">
    <citation type="submission" date="2016-05" db="EMBL/GenBank/DDBJ databases">
        <title>Microbial consortia oxidize butane by reversing methanogenesis.</title>
        <authorList>
            <person name="Laso-Perez R."/>
            <person name="Richter M."/>
            <person name="Wegener G."/>
            <person name="Musat F."/>
        </authorList>
    </citation>
    <scope>NUCLEOTIDE SEQUENCE [LARGE SCALE GENOMIC DNA]</scope>
    <source>
        <strain evidence="10">BOX1</strain>
    </source>
</reference>
<feature type="binding site" evidence="5">
    <location>
        <position position="166"/>
    </location>
    <ligand>
        <name>Fe cation</name>
        <dbReference type="ChEBI" id="CHEBI:24875"/>
    </ligand>
</feature>
<feature type="binding site" evidence="5">
    <location>
        <position position="166"/>
    </location>
    <ligand>
        <name>Zn(2+)</name>
        <dbReference type="ChEBI" id="CHEBI:29105"/>
    </ligand>
</feature>
<evidence type="ECO:0000313" key="11">
    <source>
        <dbReference type="Proteomes" id="UP000185779"/>
    </source>
</evidence>
<feature type="binding site" evidence="5">
    <location>
        <position position="188"/>
    </location>
    <ligand>
        <name>Zn(2+)</name>
        <dbReference type="ChEBI" id="CHEBI:29105"/>
    </ligand>
</feature>
<evidence type="ECO:0000256" key="3">
    <source>
        <dbReference type="ARBA" id="ARBA00023167"/>
    </source>
</evidence>
<accession>A0A1F2P5I6</accession>
<keyword evidence="11" id="KW-1185">Reference proteome</keyword>
<feature type="domain" description="CBS" evidence="6">
    <location>
        <begin position="12"/>
        <end position="72"/>
    </location>
</feature>
<dbReference type="GO" id="GO:0046872">
    <property type="term" value="F:metal ion binding"/>
    <property type="evidence" value="ECO:0007669"/>
    <property type="project" value="UniProtKB-KW"/>
</dbReference>
<proteinExistence type="predicted"/>
<evidence type="ECO:0000259" key="7">
    <source>
        <dbReference type="PROSITE" id="PS51901"/>
    </source>
</evidence>
<dbReference type="Pfam" id="PF00571">
    <property type="entry name" value="CBS"/>
    <property type="match status" value="2"/>
</dbReference>
<dbReference type="Gene3D" id="3.10.580.10">
    <property type="entry name" value="CBS-domain"/>
    <property type="match status" value="1"/>
</dbReference>
<dbReference type="InterPro" id="IPR044065">
    <property type="entry name" value="ACP_MB"/>
</dbReference>
<dbReference type="SMART" id="SM00116">
    <property type="entry name" value="CBS"/>
    <property type="match status" value="2"/>
</dbReference>
<keyword evidence="3" id="KW-0486">Methionine biosynthesis</keyword>